<evidence type="ECO:0000313" key="3">
    <source>
        <dbReference type="Proteomes" id="UP000429607"/>
    </source>
</evidence>
<sequence>MEQAGREPSSGQVRTDDSSATAEEPKDCTALLEVQPEELFAALVREMKEASETALVDAWKQSVAELFETVFKTVEVKPELVPVGKKRYPRLKGEEASHLLKFFEAVCVKGHGTYTDWVSHITAISRDLYNTNWTLTTILQSSLSKVRWSKAPVLNQWVDKVKQGVNHHTTVEGPGAFPAFMFNPRKYTSSDIDRLKGICLQREAGRREHKLREGSEDEWAIIQGIAEGNIVSRRLPSFVKSILDAQERLRLCSTIQAQVEGELMFVLHGFTSISVSRQHTRALKEDMLLAAERANVNLGELHAAKHALTVVPFKGKRTHYEVRLYNITRFMDIGRLTAYVKKHSQAGFELEDLDICTPNSHTSTVWRATFKLAGCPEFLQGVVRLLWFGASIVIKHPEVGRRLQCLRCGNLGHTMARCNYTDSQLRGQGSLVASEEEVVNLDDLAKPYSSMAEIRAVASKRLELQQRAERAAEEAVLPTSRRQGGEGARPPPSNAGVEEQASGLRPGDQEDKQETQTPPPKPKTSWVTVKLKGGRTLFAHKKALDERQATPSRYAALAEEDAEADADEGDTPEPPTTVETNPDVIDISSGSSQEEPKVRTLKDLSQAEKRQLHIRKGAPPEIPAIAQLVALKQRERTALLEAVKPIQHKEQPAYEGTVKIPNKVNGYFRYGR</sequence>
<feature type="region of interest" description="Disordered" evidence="1">
    <location>
        <begin position="470"/>
        <end position="530"/>
    </location>
</feature>
<gene>
    <name evidence="2" type="ORF">PR001_g23912</name>
</gene>
<feature type="region of interest" description="Disordered" evidence="1">
    <location>
        <begin position="557"/>
        <end position="600"/>
    </location>
</feature>
<proteinExistence type="predicted"/>
<evidence type="ECO:0000256" key="1">
    <source>
        <dbReference type="SAM" id="MobiDB-lite"/>
    </source>
</evidence>
<comment type="caution">
    <text evidence="2">The sequence shown here is derived from an EMBL/GenBank/DDBJ whole genome shotgun (WGS) entry which is preliminary data.</text>
</comment>
<dbReference type="EMBL" id="QXFV01002925">
    <property type="protein sequence ID" value="KAE8981756.1"/>
    <property type="molecule type" value="Genomic_DNA"/>
</dbReference>
<name>A0A6A3IFF2_9STRA</name>
<feature type="compositionally biased region" description="Acidic residues" evidence="1">
    <location>
        <begin position="558"/>
        <end position="571"/>
    </location>
</feature>
<reference evidence="2 3" key="1">
    <citation type="submission" date="2018-09" db="EMBL/GenBank/DDBJ databases">
        <title>Genomic investigation of the strawberry pathogen Phytophthora fragariae indicates pathogenicity is determined by transcriptional variation in three key races.</title>
        <authorList>
            <person name="Adams T.M."/>
            <person name="Armitage A.D."/>
            <person name="Sobczyk M.K."/>
            <person name="Bates H.J."/>
            <person name="Dunwell J.M."/>
            <person name="Nellist C.F."/>
            <person name="Harrison R.J."/>
        </authorList>
    </citation>
    <scope>NUCLEOTIDE SEQUENCE [LARGE SCALE GENOMIC DNA]</scope>
    <source>
        <strain evidence="2 3">SCRP249</strain>
    </source>
</reference>
<dbReference type="AlphaFoldDB" id="A0A6A3IFF2"/>
<accession>A0A6A3IFF2</accession>
<evidence type="ECO:0000313" key="2">
    <source>
        <dbReference type="EMBL" id="KAE8981756.1"/>
    </source>
</evidence>
<protein>
    <submittedName>
        <fullName evidence="2">Uncharacterized protein</fullName>
    </submittedName>
</protein>
<dbReference type="Proteomes" id="UP000429607">
    <property type="component" value="Unassembled WGS sequence"/>
</dbReference>
<feature type="region of interest" description="Disordered" evidence="1">
    <location>
        <begin position="1"/>
        <end position="27"/>
    </location>
</feature>
<feature type="compositionally biased region" description="Polar residues" evidence="1">
    <location>
        <begin position="9"/>
        <end position="21"/>
    </location>
</feature>
<organism evidence="2 3">
    <name type="scientific">Phytophthora rubi</name>
    <dbReference type="NCBI Taxonomy" id="129364"/>
    <lineage>
        <taxon>Eukaryota</taxon>
        <taxon>Sar</taxon>
        <taxon>Stramenopiles</taxon>
        <taxon>Oomycota</taxon>
        <taxon>Peronosporomycetes</taxon>
        <taxon>Peronosporales</taxon>
        <taxon>Peronosporaceae</taxon>
        <taxon>Phytophthora</taxon>
    </lineage>
</organism>